<accession>A0ABD4SDJ0</accession>
<gene>
    <name evidence="1" type="ORF">LOB39_09080</name>
</gene>
<sequence length="88" mass="9804">MPKGTTIVTGGENGSTKSITPHYLDEKAGYVQAGAELEVKNPVDKVIVIGTRESNCLIKLHTNKPHPAHGMRFCDLKDYRFHVYQYTS</sequence>
<dbReference type="EMBL" id="JAJNUD010000031">
    <property type="protein sequence ID" value="MCD5518698.1"/>
    <property type="molecule type" value="Genomic_DNA"/>
</dbReference>
<name>A0ABD4SDJ0_9LACO</name>
<evidence type="ECO:0000313" key="1">
    <source>
        <dbReference type="EMBL" id="MCD5518698.1"/>
    </source>
</evidence>
<evidence type="ECO:0000313" key="2">
    <source>
        <dbReference type="Proteomes" id="UP001320314"/>
    </source>
</evidence>
<proteinExistence type="predicted"/>
<dbReference type="Proteomes" id="UP001320314">
    <property type="component" value="Unassembled WGS sequence"/>
</dbReference>
<reference evidence="1 2" key="1">
    <citation type="submission" date="2021-12" db="EMBL/GenBank/DDBJ databases">
        <title>Antimicrobial susceptibility of Lactobacillus delbrueckii subsp. lactis obtained from milk products and other habitats.</title>
        <authorList>
            <person name="Shani N."/>
        </authorList>
    </citation>
    <scope>NUCLEOTIDE SEQUENCE [LARGE SCALE GENOMIC DNA]</scope>
    <source>
        <strain evidence="1 2">CIRM BIA 266</strain>
    </source>
</reference>
<dbReference type="AlphaFoldDB" id="A0ABD4SDJ0"/>
<protein>
    <submittedName>
        <fullName evidence="1">Uncharacterized protein</fullName>
    </submittedName>
</protein>
<organism evidence="1 2">
    <name type="scientific">Lactobacillus delbrueckii subsp. allosunkii</name>
    <dbReference type="NCBI Taxonomy" id="1050107"/>
    <lineage>
        <taxon>Bacteria</taxon>
        <taxon>Bacillati</taxon>
        <taxon>Bacillota</taxon>
        <taxon>Bacilli</taxon>
        <taxon>Lactobacillales</taxon>
        <taxon>Lactobacillaceae</taxon>
        <taxon>Lactobacillus</taxon>
    </lineage>
</organism>
<comment type="caution">
    <text evidence="1">The sequence shown here is derived from an EMBL/GenBank/DDBJ whole genome shotgun (WGS) entry which is preliminary data.</text>
</comment>